<dbReference type="InterPro" id="IPR000524">
    <property type="entry name" value="Tscrpt_reg_HTH_GntR"/>
</dbReference>
<dbReference type="PROSITE" id="PS50949">
    <property type="entry name" value="HTH_GNTR"/>
    <property type="match status" value="1"/>
</dbReference>
<evidence type="ECO:0000256" key="2">
    <source>
        <dbReference type="ARBA" id="ARBA00023125"/>
    </source>
</evidence>
<organism evidence="5 6">
    <name type="scientific">Paramicrobacterium chengjingii</name>
    <dbReference type="NCBI Taxonomy" id="2769067"/>
    <lineage>
        <taxon>Bacteria</taxon>
        <taxon>Bacillati</taxon>
        <taxon>Actinomycetota</taxon>
        <taxon>Actinomycetes</taxon>
        <taxon>Micrococcales</taxon>
        <taxon>Microbacteriaceae</taxon>
        <taxon>Paramicrobacterium</taxon>
    </lineage>
</organism>
<dbReference type="SMART" id="SM00895">
    <property type="entry name" value="FCD"/>
    <property type="match status" value="1"/>
</dbReference>
<dbReference type="SUPFAM" id="SSF46785">
    <property type="entry name" value="Winged helix' DNA-binding domain"/>
    <property type="match status" value="1"/>
</dbReference>
<evidence type="ECO:0000256" key="3">
    <source>
        <dbReference type="ARBA" id="ARBA00023163"/>
    </source>
</evidence>
<evidence type="ECO:0000259" key="4">
    <source>
        <dbReference type="PROSITE" id="PS50949"/>
    </source>
</evidence>
<dbReference type="Pfam" id="PF07729">
    <property type="entry name" value="FCD"/>
    <property type="match status" value="1"/>
</dbReference>
<dbReference type="Proteomes" id="UP000662814">
    <property type="component" value="Chromosome"/>
</dbReference>
<evidence type="ECO:0000313" key="6">
    <source>
        <dbReference type="Proteomes" id="UP000662814"/>
    </source>
</evidence>
<dbReference type="Pfam" id="PF00392">
    <property type="entry name" value="GntR"/>
    <property type="match status" value="1"/>
</dbReference>
<accession>A0ABX6YNF8</accession>
<keyword evidence="3" id="KW-0804">Transcription</keyword>
<dbReference type="InterPro" id="IPR008920">
    <property type="entry name" value="TF_FadR/GntR_C"/>
</dbReference>
<dbReference type="InterPro" id="IPR036390">
    <property type="entry name" value="WH_DNA-bd_sf"/>
</dbReference>
<dbReference type="Gene3D" id="1.10.10.10">
    <property type="entry name" value="Winged helix-like DNA-binding domain superfamily/Winged helix DNA-binding domain"/>
    <property type="match status" value="1"/>
</dbReference>
<dbReference type="PANTHER" id="PTHR43537:SF49">
    <property type="entry name" value="TRANSCRIPTIONAL REGULATORY PROTEIN"/>
    <property type="match status" value="1"/>
</dbReference>
<feature type="domain" description="HTH gntR-type" evidence="4">
    <location>
        <begin position="11"/>
        <end position="78"/>
    </location>
</feature>
<sequence>MQVPKTATTQRHDGAFVTDKLRRAITAGELAPNQRLIEADLTEQYDASRGAVRLALANLAAEGLVERIQNRGSRVRAIDLDEALEIVELRAALESICAAKAAERADGAGIAKLHAVGERMSAAVEAGDSETYSEGNRELHELILTLSQMKVAPGVVSRLRAQNVRYRIRLARHHNRPAVSLPEHLEIIDAISAHDSDRAAAAMGAHLRSVLNATREYFS</sequence>
<dbReference type="InterPro" id="IPR036388">
    <property type="entry name" value="WH-like_DNA-bd_sf"/>
</dbReference>
<dbReference type="EMBL" id="CP061169">
    <property type="protein sequence ID" value="QPZ40378.1"/>
    <property type="molecule type" value="Genomic_DNA"/>
</dbReference>
<evidence type="ECO:0000256" key="1">
    <source>
        <dbReference type="ARBA" id="ARBA00023015"/>
    </source>
</evidence>
<evidence type="ECO:0000313" key="5">
    <source>
        <dbReference type="EMBL" id="QPZ40378.1"/>
    </source>
</evidence>
<keyword evidence="2" id="KW-0238">DNA-binding</keyword>
<keyword evidence="1" id="KW-0805">Transcription regulation</keyword>
<keyword evidence="6" id="KW-1185">Reference proteome</keyword>
<reference evidence="5 6" key="1">
    <citation type="submission" date="2020-12" db="EMBL/GenBank/DDBJ databases">
        <title>Microbacterium sp. HY060.</title>
        <authorList>
            <person name="Zhou J."/>
        </authorList>
    </citation>
    <scope>NUCLEOTIDE SEQUENCE [LARGE SCALE GENOMIC DNA]</scope>
    <source>
        <strain evidence="5 6">HY60</strain>
    </source>
</reference>
<name>A0ABX6YNF8_9MICO</name>
<dbReference type="PANTHER" id="PTHR43537">
    <property type="entry name" value="TRANSCRIPTIONAL REGULATOR, GNTR FAMILY"/>
    <property type="match status" value="1"/>
</dbReference>
<protein>
    <submittedName>
        <fullName evidence="5">GntR family transcriptional regulator</fullName>
    </submittedName>
</protein>
<dbReference type="SMART" id="SM00345">
    <property type="entry name" value="HTH_GNTR"/>
    <property type="match status" value="1"/>
</dbReference>
<proteinExistence type="predicted"/>
<dbReference type="InterPro" id="IPR011711">
    <property type="entry name" value="GntR_C"/>
</dbReference>
<gene>
    <name evidence="5" type="ORF">HCR76_14780</name>
</gene>
<dbReference type="CDD" id="cd07377">
    <property type="entry name" value="WHTH_GntR"/>
    <property type="match status" value="1"/>
</dbReference>
<dbReference type="Gene3D" id="1.20.120.530">
    <property type="entry name" value="GntR ligand-binding domain-like"/>
    <property type="match status" value="1"/>
</dbReference>
<dbReference type="SUPFAM" id="SSF48008">
    <property type="entry name" value="GntR ligand-binding domain-like"/>
    <property type="match status" value="1"/>
</dbReference>